<feature type="compositionally biased region" description="Basic and acidic residues" evidence="1">
    <location>
        <begin position="39"/>
        <end position="48"/>
    </location>
</feature>
<feature type="region of interest" description="Disordered" evidence="1">
    <location>
        <begin position="1"/>
        <end position="125"/>
    </location>
</feature>
<accession>A0A7J6PTE6</accession>
<protein>
    <submittedName>
        <fullName evidence="2">Uncharacterized protein</fullName>
    </submittedName>
</protein>
<evidence type="ECO:0000256" key="1">
    <source>
        <dbReference type="SAM" id="MobiDB-lite"/>
    </source>
</evidence>
<feature type="non-terminal residue" evidence="2">
    <location>
        <position position="1"/>
    </location>
</feature>
<evidence type="ECO:0000313" key="3">
    <source>
        <dbReference type="Proteomes" id="UP000553632"/>
    </source>
</evidence>
<feature type="compositionally biased region" description="Low complexity" evidence="1">
    <location>
        <begin position="16"/>
        <end position="38"/>
    </location>
</feature>
<keyword evidence="3" id="KW-1185">Reference proteome</keyword>
<name>A0A7J6PTE6_PEROL</name>
<gene>
    <name evidence="2" type="ORF">FOZ63_023712</name>
</gene>
<dbReference type="Proteomes" id="UP000553632">
    <property type="component" value="Unassembled WGS sequence"/>
</dbReference>
<dbReference type="AlphaFoldDB" id="A0A7J6PTE6"/>
<organism evidence="2 3">
    <name type="scientific">Perkinsus olseni</name>
    <name type="common">Perkinsus atlanticus</name>
    <dbReference type="NCBI Taxonomy" id="32597"/>
    <lineage>
        <taxon>Eukaryota</taxon>
        <taxon>Sar</taxon>
        <taxon>Alveolata</taxon>
        <taxon>Perkinsozoa</taxon>
        <taxon>Perkinsea</taxon>
        <taxon>Perkinsida</taxon>
        <taxon>Perkinsidae</taxon>
        <taxon>Perkinsus</taxon>
    </lineage>
</organism>
<dbReference type="EMBL" id="JABANO010037880">
    <property type="protein sequence ID" value="KAF4699474.1"/>
    <property type="molecule type" value="Genomic_DNA"/>
</dbReference>
<reference evidence="2 3" key="1">
    <citation type="submission" date="2020-04" db="EMBL/GenBank/DDBJ databases">
        <title>Perkinsus olseni comparative genomics.</title>
        <authorList>
            <person name="Bogema D.R."/>
        </authorList>
    </citation>
    <scope>NUCLEOTIDE SEQUENCE [LARGE SCALE GENOMIC DNA]</scope>
    <source>
        <strain evidence="2 3">ATCC PRA-207</strain>
    </source>
</reference>
<sequence>HKQDSSRPLRHGAGPDAGTTQTAASSDSSGGAASTVADSRSDVYNEIKEAEDDMDISSFSQTHPMPAAGDPSLMPSRHHAPGRGNGRSAHGSFYRLGVGLPPRQPTHNRRPQPREVAARQQALGR</sequence>
<evidence type="ECO:0000313" key="2">
    <source>
        <dbReference type="EMBL" id="KAF4699474.1"/>
    </source>
</evidence>
<proteinExistence type="predicted"/>
<comment type="caution">
    <text evidence="2">The sequence shown here is derived from an EMBL/GenBank/DDBJ whole genome shotgun (WGS) entry which is preliminary data.</text>
</comment>